<dbReference type="Proteomes" id="UP000034235">
    <property type="component" value="Unassembled WGS sequence"/>
</dbReference>
<evidence type="ECO:0000256" key="1">
    <source>
        <dbReference type="SAM" id="Phobius"/>
    </source>
</evidence>
<protein>
    <submittedName>
        <fullName evidence="2">Uncharacterized protein</fullName>
    </submittedName>
</protein>
<feature type="transmembrane region" description="Helical" evidence="1">
    <location>
        <begin position="102"/>
        <end position="124"/>
    </location>
</feature>
<accession>A0A0G0JKG5</accession>
<reference evidence="2 3" key="1">
    <citation type="journal article" date="2015" name="Nature">
        <title>rRNA introns, odd ribosomes, and small enigmatic genomes across a large radiation of phyla.</title>
        <authorList>
            <person name="Brown C.T."/>
            <person name="Hug L.A."/>
            <person name="Thomas B.C."/>
            <person name="Sharon I."/>
            <person name="Castelle C.J."/>
            <person name="Singh A."/>
            <person name="Wilkins M.J."/>
            <person name="Williams K.H."/>
            <person name="Banfield J.F."/>
        </authorList>
    </citation>
    <scope>NUCLEOTIDE SEQUENCE [LARGE SCALE GENOMIC DNA]</scope>
</reference>
<keyword evidence="1" id="KW-0812">Transmembrane</keyword>
<feature type="transmembrane region" description="Helical" evidence="1">
    <location>
        <begin position="59"/>
        <end position="82"/>
    </location>
</feature>
<keyword evidence="1" id="KW-0472">Membrane</keyword>
<gene>
    <name evidence="2" type="ORF">US86_C0001G0279</name>
</gene>
<organism evidence="2 3">
    <name type="scientific">Candidatus Daviesbacteria bacterium GW2011_GWA2_38_24</name>
    <dbReference type="NCBI Taxonomy" id="1618422"/>
    <lineage>
        <taxon>Bacteria</taxon>
        <taxon>Candidatus Daviesiibacteriota</taxon>
    </lineage>
</organism>
<proteinExistence type="predicted"/>
<evidence type="ECO:0000313" key="3">
    <source>
        <dbReference type="Proteomes" id="UP000034235"/>
    </source>
</evidence>
<name>A0A0G0JKG5_9BACT</name>
<keyword evidence="1" id="KW-1133">Transmembrane helix</keyword>
<dbReference type="EMBL" id="LBUP01000001">
    <property type="protein sequence ID" value="KKQ67352.1"/>
    <property type="molecule type" value="Genomic_DNA"/>
</dbReference>
<evidence type="ECO:0000313" key="2">
    <source>
        <dbReference type="EMBL" id="KKQ67352.1"/>
    </source>
</evidence>
<sequence>MVKTIFAVYDSKSEARQVYSELMQNGFFTKYLPIGKQKLKYSNNFSVIKRIAKVSLSGLVLGFLFGGLIGFFDGVTSVFASFRSFLFGIDLFNNLSLVQLLILSWGLSTGIISMIISGVLATIFPENQIIEMTQEREEVVIAVPVSESQEDRVETILESHGPVTVGAL</sequence>
<dbReference type="AlphaFoldDB" id="A0A0G0JKG5"/>
<comment type="caution">
    <text evidence="2">The sequence shown here is derived from an EMBL/GenBank/DDBJ whole genome shotgun (WGS) entry which is preliminary data.</text>
</comment>